<dbReference type="PANTHER" id="PTHR21261:SF15">
    <property type="entry name" value="BEATEN PATH IIIA, ISOFORM D-RELATED"/>
    <property type="match status" value="1"/>
</dbReference>
<dbReference type="InterPro" id="IPR007110">
    <property type="entry name" value="Ig-like_dom"/>
</dbReference>
<dbReference type="InterPro" id="IPR013783">
    <property type="entry name" value="Ig-like_fold"/>
</dbReference>
<comment type="caution">
    <text evidence="3">The sequence shown here is derived from an EMBL/GenBank/DDBJ whole genome shotgun (WGS) entry which is preliminary data.</text>
</comment>
<feature type="signal peptide" evidence="1">
    <location>
        <begin position="1"/>
        <end position="18"/>
    </location>
</feature>
<dbReference type="PROSITE" id="PS50835">
    <property type="entry name" value="IG_LIKE"/>
    <property type="match status" value="1"/>
</dbReference>
<dbReference type="Gene3D" id="2.60.40.10">
    <property type="entry name" value="Immunoglobulins"/>
    <property type="match status" value="1"/>
</dbReference>
<dbReference type="InterPro" id="IPR036179">
    <property type="entry name" value="Ig-like_dom_sf"/>
</dbReference>
<feature type="domain" description="Ig-like" evidence="2">
    <location>
        <begin position="33"/>
        <end position="127"/>
    </location>
</feature>
<dbReference type="SUPFAM" id="SSF48726">
    <property type="entry name" value="Immunoglobulin"/>
    <property type="match status" value="1"/>
</dbReference>
<dbReference type="EMBL" id="MNPL01030317">
    <property type="protein sequence ID" value="OQR66994.1"/>
    <property type="molecule type" value="Genomic_DNA"/>
</dbReference>
<evidence type="ECO:0000313" key="4">
    <source>
        <dbReference type="Proteomes" id="UP000192247"/>
    </source>
</evidence>
<dbReference type="Proteomes" id="UP000192247">
    <property type="component" value="Unassembled WGS sequence"/>
</dbReference>
<evidence type="ECO:0000313" key="3">
    <source>
        <dbReference type="EMBL" id="OQR66994.1"/>
    </source>
</evidence>
<sequence length="133" mass="14575">MLLTILLTAFLAVGGAYGLSAAHLVLPSSVRVGNEVKMACTFELDGNEVVYSVKWFKDEQLFLTVTPADQPPLKVIELPGIHVDRKSTAYNKLVLTRAELETSGTYRCLVNLDGPSFASARSTKVLKVVKQHR</sequence>
<dbReference type="Pfam" id="PF13895">
    <property type="entry name" value="Ig_2"/>
    <property type="match status" value="1"/>
</dbReference>
<proteinExistence type="predicted"/>
<evidence type="ECO:0000259" key="2">
    <source>
        <dbReference type="PROSITE" id="PS50835"/>
    </source>
</evidence>
<evidence type="ECO:0000256" key="1">
    <source>
        <dbReference type="SAM" id="SignalP"/>
    </source>
</evidence>
<gene>
    <name evidence="3" type="ORF">BIW11_13796</name>
</gene>
<dbReference type="OrthoDB" id="6343941at2759"/>
<protein>
    <recommendedName>
        <fullName evidence="2">Ig-like domain-containing protein</fullName>
    </recommendedName>
</protein>
<name>A0A1V9X0E1_9ACAR</name>
<accession>A0A1V9X0E1</accession>
<organism evidence="3 4">
    <name type="scientific">Tropilaelaps mercedesae</name>
    <dbReference type="NCBI Taxonomy" id="418985"/>
    <lineage>
        <taxon>Eukaryota</taxon>
        <taxon>Metazoa</taxon>
        <taxon>Ecdysozoa</taxon>
        <taxon>Arthropoda</taxon>
        <taxon>Chelicerata</taxon>
        <taxon>Arachnida</taxon>
        <taxon>Acari</taxon>
        <taxon>Parasitiformes</taxon>
        <taxon>Mesostigmata</taxon>
        <taxon>Gamasina</taxon>
        <taxon>Dermanyssoidea</taxon>
        <taxon>Laelapidae</taxon>
        <taxon>Tropilaelaps</taxon>
    </lineage>
</organism>
<dbReference type="InParanoid" id="A0A1V9X0E1"/>
<feature type="chain" id="PRO_5012190228" description="Ig-like domain-containing protein" evidence="1">
    <location>
        <begin position="19"/>
        <end position="133"/>
    </location>
</feature>
<dbReference type="PANTHER" id="PTHR21261">
    <property type="entry name" value="BEAT PROTEIN"/>
    <property type="match status" value="1"/>
</dbReference>
<keyword evidence="4" id="KW-1185">Reference proteome</keyword>
<reference evidence="3 4" key="1">
    <citation type="journal article" date="2017" name="Gigascience">
        <title>Draft genome of the honey bee ectoparasitic mite, Tropilaelaps mercedesae, is shaped by the parasitic life history.</title>
        <authorList>
            <person name="Dong X."/>
            <person name="Armstrong S.D."/>
            <person name="Xia D."/>
            <person name="Makepeace B.L."/>
            <person name="Darby A.C."/>
            <person name="Kadowaki T."/>
        </authorList>
    </citation>
    <scope>NUCLEOTIDE SEQUENCE [LARGE SCALE GENOMIC DNA]</scope>
    <source>
        <strain evidence="3">Wuxi-XJTLU</strain>
    </source>
</reference>
<dbReference type="AlphaFoldDB" id="A0A1V9X0E1"/>
<dbReference type="STRING" id="418985.A0A1V9X0E1"/>
<keyword evidence="1" id="KW-0732">Signal</keyword>